<dbReference type="InterPro" id="IPR053134">
    <property type="entry name" value="RNA-dir_DNA_polymerase"/>
</dbReference>
<dbReference type="InterPro" id="IPR043502">
    <property type="entry name" value="DNA/RNA_pol_sf"/>
</dbReference>
<dbReference type="AlphaFoldDB" id="A0AA38FU48"/>
<dbReference type="PANTHER" id="PTHR24559">
    <property type="entry name" value="TRANSPOSON TY3-I GAG-POL POLYPROTEIN"/>
    <property type="match status" value="1"/>
</dbReference>
<reference evidence="1 2" key="1">
    <citation type="journal article" date="2021" name="Nat. Plants">
        <title>The Taxus genome provides insights into paclitaxel biosynthesis.</title>
        <authorList>
            <person name="Xiong X."/>
            <person name="Gou J."/>
            <person name="Liao Q."/>
            <person name="Li Y."/>
            <person name="Zhou Q."/>
            <person name="Bi G."/>
            <person name="Li C."/>
            <person name="Du R."/>
            <person name="Wang X."/>
            <person name="Sun T."/>
            <person name="Guo L."/>
            <person name="Liang H."/>
            <person name="Lu P."/>
            <person name="Wu Y."/>
            <person name="Zhang Z."/>
            <person name="Ro D.K."/>
            <person name="Shang Y."/>
            <person name="Huang S."/>
            <person name="Yan J."/>
        </authorList>
    </citation>
    <scope>NUCLEOTIDE SEQUENCE [LARGE SCALE GENOMIC DNA]</scope>
    <source>
        <strain evidence="1">Ta-2019</strain>
    </source>
</reference>
<sequence length="51" mass="5910">LTRKNRYPVPLIADCFDRLAGARYFSKLELKQGYYQVRIAEGDEEKTACVI</sequence>
<evidence type="ECO:0008006" key="3">
    <source>
        <dbReference type="Google" id="ProtNLM"/>
    </source>
</evidence>
<evidence type="ECO:0000313" key="2">
    <source>
        <dbReference type="Proteomes" id="UP000824469"/>
    </source>
</evidence>
<dbReference type="Gene3D" id="3.30.70.270">
    <property type="match status" value="1"/>
</dbReference>
<dbReference type="Gene3D" id="3.10.10.10">
    <property type="entry name" value="HIV Type 1 Reverse Transcriptase, subunit A, domain 1"/>
    <property type="match status" value="1"/>
</dbReference>
<proteinExistence type="predicted"/>
<feature type="non-terminal residue" evidence="1">
    <location>
        <position position="51"/>
    </location>
</feature>
<dbReference type="SUPFAM" id="SSF56672">
    <property type="entry name" value="DNA/RNA polymerases"/>
    <property type="match status" value="1"/>
</dbReference>
<dbReference type="EMBL" id="JAHRHJ020000007">
    <property type="protein sequence ID" value="KAH9310088.1"/>
    <property type="molecule type" value="Genomic_DNA"/>
</dbReference>
<dbReference type="Proteomes" id="UP000824469">
    <property type="component" value="Unassembled WGS sequence"/>
</dbReference>
<feature type="non-terminal residue" evidence="1">
    <location>
        <position position="1"/>
    </location>
</feature>
<name>A0AA38FU48_TAXCH</name>
<dbReference type="PANTHER" id="PTHR24559:SF436">
    <property type="entry name" value="RNA-DIRECTED DNA POLYMERASE HOMOLOG"/>
    <property type="match status" value="1"/>
</dbReference>
<accession>A0AA38FU48</accession>
<organism evidence="1 2">
    <name type="scientific">Taxus chinensis</name>
    <name type="common">Chinese yew</name>
    <name type="synonym">Taxus wallichiana var. chinensis</name>
    <dbReference type="NCBI Taxonomy" id="29808"/>
    <lineage>
        <taxon>Eukaryota</taxon>
        <taxon>Viridiplantae</taxon>
        <taxon>Streptophyta</taxon>
        <taxon>Embryophyta</taxon>
        <taxon>Tracheophyta</taxon>
        <taxon>Spermatophyta</taxon>
        <taxon>Pinopsida</taxon>
        <taxon>Pinidae</taxon>
        <taxon>Conifers II</taxon>
        <taxon>Cupressales</taxon>
        <taxon>Taxaceae</taxon>
        <taxon>Taxus</taxon>
    </lineage>
</organism>
<comment type="caution">
    <text evidence="1">The sequence shown here is derived from an EMBL/GenBank/DDBJ whole genome shotgun (WGS) entry which is preliminary data.</text>
</comment>
<protein>
    <recommendedName>
        <fullName evidence="3">Reverse transcriptase</fullName>
    </recommendedName>
</protein>
<gene>
    <name evidence="1" type="ORF">KI387_037999</name>
</gene>
<dbReference type="InterPro" id="IPR043128">
    <property type="entry name" value="Rev_trsase/Diguanyl_cyclase"/>
</dbReference>
<evidence type="ECO:0000313" key="1">
    <source>
        <dbReference type="EMBL" id="KAH9310088.1"/>
    </source>
</evidence>
<keyword evidence="2" id="KW-1185">Reference proteome</keyword>